<evidence type="ECO:0000259" key="11">
    <source>
        <dbReference type="Pfam" id="PF02709"/>
    </source>
</evidence>
<keyword evidence="8" id="KW-1133">Transmembrane helix</keyword>
<dbReference type="AlphaFoldDB" id="A0AAN9T712"/>
<dbReference type="EMBL" id="JBBCAQ010000038">
    <property type="protein sequence ID" value="KAK7572050.1"/>
    <property type="molecule type" value="Genomic_DNA"/>
</dbReference>
<keyword evidence="10" id="KW-0325">Glycoprotein</keyword>
<comment type="subcellular location">
    <subcellularLocation>
        <location evidence="1">Membrane</location>
        <topology evidence="1">Single-pass type II membrane protein</topology>
    </subcellularLocation>
</comment>
<evidence type="ECO:0000256" key="6">
    <source>
        <dbReference type="ARBA" id="ARBA00022692"/>
    </source>
</evidence>
<dbReference type="Pfam" id="PF13733">
    <property type="entry name" value="Glyco_transf_7N"/>
    <property type="match status" value="1"/>
</dbReference>
<evidence type="ECO:0000313" key="14">
    <source>
        <dbReference type="Proteomes" id="UP001367676"/>
    </source>
</evidence>
<dbReference type="GO" id="GO:0005975">
    <property type="term" value="P:carbohydrate metabolic process"/>
    <property type="evidence" value="ECO:0007669"/>
    <property type="project" value="InterPro"/>
</dbReference>
<dbReference type="InterPro" id="IPR029044">
    <property type="entry name" value="Nucleotide-diphossugar_trans"/>
</dbReference>
<evidence type="ECO:0000256" key="5">
    <source>
        <dbReference type="ARBA" id="ARBA00022679"/>
    </source>
</evidence>
<dbReference type="InterPro" id="IPR003859">
    <property type="entry name" value="Galactosyl_T"/>
</dbReference>
<protein>
    <submittedName>
        <fullName evidence="13">Uncharacterized protein</fullName>
    </submittedName>
</protein>
<dbReference type="SUPFAM" id="SSF53448">
    <property type="entry name" value="Nucleotide-diphospho-sugar transferases"/>
    <property type="match status" value="1"/>
</dbReference>
<feature type="domain" description="Galactosyltransferase C-terminal" evidence="11">
    <location>
        <begin position="144"/>
        <end position="204"/>
    </location>
</feature>
<dbReference type="GO" id="GO:0008378">
    <property type="term" value="F:galactosyltransferase activity"/>
    <property type="evidence" value="ECO:0007669"/>
    <property type="project" value="TreeGrafter"/>
</dbReference>
<dbReference type="Gene3D" id="3.90.550.10">
    <property type="entry name" value="Spore Coat Polysaccharide Biosynthesis Protein SpsA, Chain A"/>
    <property type="match status" value="1"/>
</dbReference>
<evidence type="ECO:0000256" key="9">
    <source>
        <dbReference type="ARBA" id="ARBA00023136"/>
    </source>
</evidence>
<sequence>MQSNFRWPRFANFFAKVLDLAPGGEWTPKACVPRFFVALIIAYQDEESNLRDFLLHMHPFLQAQNIHYRIYVIEQTLKKRFNTGALLNVGFIEARKDALYPCFIFHDINVLPKNLNNIYACSEAPRHILTMITADDGPKLTDEKSYVGAISLLSSHFELINGFSNEFYKWGSSDKDFYHRILNAGLQPLRFNHNTSSYYSLPHKLPQRNPNADDFHQIEGKAFHRGLNTMNYTVISHSDESLFTRIIVDL</sequence>
<evidence type="ECO:0000256" key="7">
    <source>
        <dbReference type="ARBA" id="ARBA00022968"/>
    </source>
</evidence>
<feature type="domain" description="Galactosyltransferase N-terminal" evidence="12">
    <location>
        <begin position="16"/>
        <end position="122"/>
    </location>
</feature>
<evidence type="ECO:0000256" key="3">
    <source>
        <dbReference type="ARBA" id="ARBA00005735"/>
    </source>
</evidence>
<keyword evidence="14" id="KW-1185">Reference proteome</keyword>
<evidence type="ECO:0000313" key="13">
    <source>
        <dbReference type="EMBL" id="KAK7572050.1"/>
    </source>
</evidence>
<dbReference type="InterPro" id="IPR027995">
    <property type="entry name" value="Galactosyl_T_N"/>
</dbReference>
<keyword evidence="6" id="KW-0812">Transmembrane</keyword>
<comment type="pathway">
    <text evidence="2">Protein modification; protein glycosylation.</text>
</comment>
<dbReference type="PANTHER" id="PTHR19300:SF57">
    <property type="entry name" value="BETA-1,4-N-ACETYLGALACTOSAMINYLTRANSFERASE"/>
    <property type="match status" value="1"/>
</dbReference>
<evidence type="ECO:0000256" key="8">
    <source>
        <dbReference type="ARBA" id="ARBA00022989"/>
    </source>
</evidence>
<gene>
    <name evidence="13" type="ORF">V9T40_014522</name>
</gene>
<organism evidence="13 14">
    <name type="scientific">Parthenolecanium corni</name>
    <dbReference type="NCBI Taxonomy" id="536013"/>
    <lineage>
        <taxon>Eukaryota</taxon>
        <taxon>Metazoa</taxon>
        <taxon>Ecdysozoa</taxon>
        <taxon>Arthropoda</taxon>
        <taxon>Hexapoda</taxon>
        <taxon>Insecta</taxon>
        <taxon>Pterygota</taxon>
        <taxon>Neoptera</taxon>
        <taxon>Paraneoptera</taxon>
        <taxon>Hemiptera</taxon>
        <taxon>Sternorrhyncha</taxon>
        <taxon>Coccoidea</taxon>
        <taxon>Coccidae</taxon>
        <taxon>Parthenolecanium</taxon>
    </lineage>
</organism>
<proteinExistence type="inferred from homology"/>
<dbReference type="Proteomes" id="UP001367676">
    <property type="component" value="Unassembled WGS sequence"/>
</dbReference>
<dbReference type="GO" id="GO:0016020">
    <property type="term" value="C:membrane"/>
    <property type="evidence" value="ECO:0007669"/>
    <property type="project" value="UniProtKB-SubCell"/>
</dbReference>
<dbReference type="GO" id="GO:0005794">
    <property type="term" value="C:Golgi apparatus"/>
    <property type="evidence" value="ECO:0007669"/>
    <property type="project" value="TreeGrafter"/>
</dbReference>
<comment type="similarity">
    <text evidence="3">Belongs to the glycosyltransferase 7 family.</text>
</comment>
<reference evidence="13 14" key="1">
    <citation type="submission" date="2024-03" db="EMBL/GenBank/DDBJ databases">
        <title>Adaptation during the transition from Ophiocordyceps entomopathogen to insect associate is accompanied by gene loss and intensified selection.</title>
        <authorList>
            <person name="Ward C.M."/>
            <person name="Onetto C.A."/>
            <person name="Borneman A.R."/>
        </authorList>
    </citation>
    <scope>NUCLEOTIDE SEQUENCE [LARGE SCALE GENOMIC DNA]</scope>
    <source>
        <strain evidence="13">AWRI1</strain>
        <tissue evidence="13">Single Adult Female</tissue>
    </source>
</reference>
<keyword evidence="4" id="KW-0328">Glycosyltransferase</keyword>
<comment type="caution">
    <text evidence="13">The sequence shown here is derived from an EMBL/GenBank/DDBJ whole genome shotgun (WGS) entry which is preliminary data.</text>
</comment>
<evidence type="ECO:0000256" key="10">
    <source>
        <dbReference type="ARBA" id="ARBA00023180"/>
    </source>
</evidence>
<dbReference type="Pfam" id="PF02709">
    <property type="entry name" value="Glyco_transf_7C"/>
    <property type="match status" value="1"/>
</dbReference>
<evidence type="ECO:0000256" key="2">
    <source>
        <dbReference type="ARBA" id="ARBA00004922"/>
    </source>
</evidence>
<dbReference type="PANTHER" id="PTHR19300">
    <property type="entry name" value="BETA-1,4-GALACTOSYLTRANSFERASE"/>
    <property type="match status" value="1"/>
</dbReference>
<evidence type="ECO:0000256" key="4">
    <source>
        <dbReference type="ARBA" id="ARBA00022676"/>
    </source>
</evidence>
<accession>A0AAN9T712</accession>
<evidence type="ECO:0000256" key="1">
    <source>
        <dbReference type="ARBA" id="ARBA00004606"/>
    </source>
</evidence>
<name>A0AAN9T712_9HEMI</name>
<evidence type="ECO:0000259" key="12">
    <source>
        <dbReference type="Pfam" id="PF13733"/>
    </source>
</evidence>
<dbReference type="InterPro" id="IPR027791">
    <property type="entry name" value="Galactosyl_T_C"/>
</dbReference>
<keyword evidence="7" id="KW-0735">Signal-anchor</keyword>
<keyword evidence="9" id="KW-0472">Membrane</keyword>
<keyword evidence="5" id="KW-0808">Transferase</keyword>
<dbReference type="PRINTS" id="PR02050">
    <property type="entry name" value="B14GALTRFASE"/>
</dbReference>